<evidence type="ECO:0000259" key="2">
    <source>
        <dbReference type="PROSITE" id="PS50213"/>
    </source>
</evidence>
<keyword evidence="1" id="KW-0732">Signal</keyword>
<dbReference type="SMART" id="SM00554">
    <property type="entry name" value="FAS1"/>
    <property type="match status" value="2"/>
</dbReference>
<dbReference type="PANTHER" id="PTHR10900">
    <property type="entry name" value="PERIOSTIN-RELATED"/>
    <property type="match status" value="1"/>
</dbReference>
<protein>
    <recommendedName>
        <fullName evidence="2">FAS1 domain-containing protein</fullName>
    </recommendedName>
</protein>
<feature type="domain" description="FAS1" evidence="2">
    <location>
        <begin position="227"/>
        <end position="358"/>
    </location>
</feature>
<evidence type="ECO:0000313" key="3">
    <source>
        <dbReference type="EMBL" id="CAE4619809.1"/>
    </source>
</evidence>
<dbReference type="InterPro" id="IPR050904">
    <property type="entry name" value="Adhesion/Biosynth-related"/>
</dbReference>
<accession>A0A7S4VMG5</accession>
<dbReference type="PANTHER" id="PTHR10900:SF77">
    <property type="entry name" value="FI19380P1"/>
    <property type="match status" value="1"/>
</dbReference>
<proteinExistence type="predicted"/>
<dbReference type="SUPFAM" id="SSF82153">
    <property type="entry name" value="FAS1 domain"/>
    <property type="match status" value="2"/>
</dbReference>
<dbReference type="AlphaFoldDB" id="A0A7S4VMG5"/>
<feature type="domain" description="FAS1" evidence="2">
    <location>
        <begin position="86"/>
        <end position="218"/>
    </location>
</feature>
<dbReference type="Gene3D" id="2.30.180.10">
    <property type="entry name" value="FAS1 domain"/>
    <property type="match status" value="2"/>
</dbReference>
<dbReference type="EMBL" id="HBNS01027354">
    <property type="protein sequence ID" value="CAE4619809.1"/>
    <property type="molecule type" value="Transcribed_RNA"/>
</dbReference>
<sequence>MSLKNFILTLLLANLSFTIVHSHPQCEEYSGVVYTDECVKHDKWKWQYKKGWYRHEEVVCTEYTCKNLGCDHNFAKPLCPVTCGNCTNVVDIVNSTSSFSWFVKFLCVADLVNLLEGPDHFTVFVPTNEAFENLSDTILDNYLDALWIEHLRSLLLHHILSGWASSDYLYNIDGLHLRSIGGNIIEASIDPLRVNDAEILTENITAINGILHVVDNVLLPTSALMSVADYTTDPSRDYTTSEFARFIELAGITDLFSSLDPLGAITVFVPTNQAFRQIVGVVDESNKTAVRDLIEHHVIRGITLLRDITDGLEVMAGNSEILEFSNVNKNIRINDDATLIQADILVTNGVIHLIDHVLTPTNLCRDTNKTYKGYTCKDMASSKYKRSLCYHSTNCPRTCGQC</sequence>
<organism evidence="3">
    <name type="scientific">Ditylum brightwellii</name>
    <dbReference type="NCBI Taxonomy" id="49249"/>
    <lineage>
        <taxon>Eukaryota</taxon>
        <taxon>Sar</taxon>
        <taxon>Stramenopiles</taxon>
        <taxon>Ochrophyta</taxon>
        <taxon>Bacillariophyta</taxon>
        <taxon>Mediophyceae</taxon>
        <taxon>Lithodesmiophycidae</taxon>
        <taxon>Lithodesmiales</taxon>
        <taxon>Lithodesmiaceae</taxon>
        <taxon>Ditylum</taxon>
    </lineage>
</organism>
<dbReference type="PROSITE" id="PS50213">
    <property type="entry name" value="FAS1"/>
    <property type="match status" value="2"/>
</dbReference>
<feature type="chain" id="PRO_5031253785" description="FAS1 domain-containing protein" evidence="1">
    <location>
        <begin position="23"/>
        <end position="402"/>
    </location>
</feature>
<feature type="signal peptide" evidence="1">
    <location>
        <begin position="1"/>
        <end position="22"/>
    </location>
</feature>
<name>A0A7S4VMG5_9STRA</name>
<gene>
    <name evidence="3" type="ORF">DBRI00130_LOCUS21508</name>
</gene>
<dbReference type="Pfam" id="PF02469">
    <property type="entry name" value="Fasciclin"/>
    <property type="match status" value="2"/>
</dbReference>
<dbReference type="InterPro" id="IPR036378">
    <property type="entry name" value="FAS1_dom_sf"/>
</dbReference>
<dbReference type="GO" id="GO:0005615">
    <property type="term" value="C:extracellular space"/>
    <property type="evidence" value="ECO:0007669"/>
    <property type="project" value="TreeGrafter"/>
</dbReference>
<reference evidence="3" key="1">
    <citation type="submission" date="2021-01" db="EMBL/GenBank/DDBJ databases">
        <authorList>
            <person name="Corre E."/>
            <person name="Pelletier E."/>
            <person name="Niang G."/>
            <person name="Scheremetjew M."/>
            <person name="Finn R."/>
            <person name="Kale V."/>
            <person name="Holt S."/>
            <person name="Cochrane G."/>
            <person name="Meng A."/>
            <person name="Brown T."/>
            <person name="Cohen L."/>
        </authorList>
    </citation>
    <scope>NUCLEOTIDE SEQUENCE</scope>
    <source>
        <strain evidence="3">GSO104</strain>
    </source>
</reference>
<dbReference type="InterPro" id="IPR000782">
    <property type="entry name" value="FAS1_domain"/>
</dbReference>
<evidence type="ECO:0000256" key="1">
    <source>
        <dbReference type="SAM" id="SignalP"/>
    </source>
</evidence>
<dbReference type="FunFam" id="2.30.180.10:FF:000032">
    <property type="entry name" value="Fasciclin domain-containing protein, putative"/>
    <property type="match status" value="1"/>
</dbReference>